<dbReference type="OrthoDB" id="17678at2759"/>
<keyword evidence="5" id="KW-0809">Transit peptide</keyword>
<evidence type="ECO:0000256" key="6">
    <source>
        <dbReference type="ARBA" id="ARBA00022989"/>
    </source>
</evidence>
<keyword evidence="6 10" id="KW-1133">Transmembrane helix</keyword>
<dbReference type="Pfam" id="PF08118">
    <property type="entry name" value="MDM31_MDM32"/>
    <property type="match status" value="1"/>
</dbReference>
<keyword evidence="4" id="KW-0999">Mitochondrion inner membrane</keyword>
<evidence type="ECO:0000313" key="11">
    <source>
        <dbReference type="EMBL" id="KZP16961.1"/>
    </source>
</evidence>
<accession>A0A166FMB6</accession>
<evidence type="ECO:0000256" key="4">
    <source>
        <dbReference type="ARBA" id="ARBA00022792"/>
    </source>
</evidence>
<dbReference type="GO" id="GO:0007005">
    <property type="term" value="P:mitochondrion organization"/>
    <property type="evidence" value="ECO:0007669"/>
    <property type="project" value="InterPro"/>
</dbReference>
<proteinExistence type="inferred from homology"/>
<evidence type="ECO:0000256" key="7">
    <source>
        <dbReference type="ARBA" id="ARBA00023128"/>
    </source>
</evidence>
<reference evidence="11" key="1">
    <citation type="journal article" date="2016" name="Mol. Biol. Evol.">
        <title>Comparative Genomics of Early-Diverging Mushroom-Forming Fungi Provides Insights into the Origins of Lignocellulose Decay Capabilities.</title>
        <authorList>
            <person name="Nagy L.G."/>
            <person name="Riley R."/>
            <person name="Tritt A."/>
            <person name="Adam C."/>
            <person name="Daum C."/>
            <person name="Floudas D."/>
            <person name="Sun H."/>
            <person name="Yadav J.S."/>
            <person name="Pangilinan J."/>
            <person name="Larsson K.H."/>
            <person name="Matsuura K."/>
            <person name="Barry K."/>
            <person name="Labutti K."/>
            <person name="Kuo R."/>
            <person name="Ohm R.A."/>
            <person name="Bhattacharya S.S."/>
            <person name="Shirouzu T."/>
            <person name="Yoshinaga Y."/>
            <person name="Martin F.M."/>
            <person name="Grigoriev I.V."/>
            <person name="Hibbett D.S."/>
        </authorList>
    </citation>
    <scope>NUCLEOTIDE SEQUENCE [LARGE SCALE GENOMIC DNA]</scope>
    <source>
        <strain evidence="11">CBS 109695</strain>
    </source>
</reference>
<evidence type="ECO:0000256" key="8">
    <source>
        <dbReference type="ARBA" id="ARBA00023136"/>
    </source>
</evidence>
<evidence type="ECO:0000256" key="2">
    <source>
        <dbReference type="ARBA" id="ARBA00005687"/>
    </source>
</evidence>
<evidence type="ECO:0000256" key="1">
    <source>
        <dbReference type="ARBA" id="ARBA00004273"/>
    </source>
</evidence>
<dbReference type="GO" id="GO:0000001">
    <property type="term" value="P:mitochondrion inheritance"/>
    <property type="evidence" value="ECO:0007669"/>
    <property type="project" value="InterPro"/>
</dbReference>
<keyword evidence="3 10" id="KW-0812">Transmembrane</keyword>
<evidence type="ECO:0000256" key="9">
    <source>
        <dbReference type="ARBA" id="ARBA00025191"/>
    </source>
</evidence>
<comment type="function">
    <text evidence="9">Involved in the organization of the mitochondrial membranes and the global structure of the mitochondria. Also required for mitochondrial distribution and mobility as well as for the maintenance of mitochondrial DNA nucleoids structures.</text>
</comment>
<dbReference type="GO" id="GO:0005743">
    <property type="term" value="C:mitochondrial inner membrane"/>
    <property type="evidence" value="ECO:0007669"/>
    <property type="project" value="UniProtKB-SubCell"/>
</dbReference>
<keyword evidence="8 10" id="KW-0472">Membrane</keyword>
<dbReference type="InterPro" id="IPR012571">
    <property type="entry name" value="Mdm31/Mdm32"/>
</dbReference>
<keyword evidence="7" id="KW-0496">Mitochondrion</keyword>
<dbReference type="PANTHER" id="PTHR31068:SF0">
    <property type="entry name" value="MITOCHONDRIAL DISTRIBUTION AND MORPHOLOGY PROTEIN 31"/>
    <property type="match status" value="1"/>
</dbReference>
<evidence type="ECO:0000256" key="3">
    <source>
        <dbReference type="ARBA" id="ARBA00022692"/>
    </source>
</evidence>
<comment type="subcellular location">
    <subcellularLocation>
        <location evidence="1">Mitochondrion inner membrane</location>
    </subcellularLocation>
</comment>
<evidence type="ECO:0000256" key="10">
    <source>
        <dbReference type="SAM" id="Phobius"/>
    </source>
</evidence>
<feature type="transmembrane region" description="Helical" evidence="10">
    <location>
        <begin position="31"/>
        <end position="49"/>
    </location>
</feature>
<evidence type="ECO:0000256" key="5">
    <source>
        <dbReference type="ARBA" id="ARBA00022946"/>
    </source>
</evidence>
<organism evidence="11">
    <name type="scientific">Athelia psychrophila</name>
    <dbReference type="NCBI Taxonomy" id="1759441"/>
    <lineage>
        <taxon>Eukaryota</taxon>
        <taxon>Fungi</taxon>
        <taxon>Dikarya</taxon>
        <taxon>Basidiomycota</taxon>
        <taxon>Agaricomycotina</taxon>
        <taxon>Agaricomycetes</taxon>
        <taxon>Agaricomycetidae</taxon>
        <taxon>Atheliales</taxon>
        <taxon>Atheliaceae</taxon>
        <taxon>Athelia</taxon>
    </lineage>
</organism>
<dbReference type="STRING" id="436010.A0A166FMB6"/>
<name>A0A166FMB6_9AGAM</name>
<dbReference type="EMBL" id="KV417587">
    <property type="protein sequence ID" value="KZP16961.1"/>
    <property type="molecule type" value="Genomic_DNA"/>
</dbReference>
<protein>
    <submittedName>
        <fullName evidence="11">Mitochondrial distribution and morphology protein family 31/32</fullName>
    </submittedName>
</protein>
<comment type="similarity">
    <text evidence="2">Belongs to the MDM31/MDM32 family.</text>
</comment>
<dbReference type="PANTHER" id="PTHR31068">
    <property type="entry name" value="MITOCHONDRIAL DISTRIBUTION AND MORPHOLOGY PROTEIN 31"/>
    <property type="match status" value="1"/>
</dbReference>
<dbReference type="AlphaFoldDB" id="A0A166FMB6"/>
<gene>
    <name evidence="11" type="ORF">FIBSPDRAFT_912061</name>
</gene>
<sequence>MATVHRSKHHIRVRLKQFTIKSFRKFNADDISAFIDVLTTFFSMIFAIINTSRRSCIDIGMEYVARAISDYLTSQTGITIIFESAIVPKWKDFRLSFKNIYISRRPPSESARPGIPSGDNKNKMGHKAAVAYNVNTHPAYHDAGDGDEEEDFFAKHDEDDINYSMFDLNVDSIDVTLSLSRYFDGKGPIEDAAVKGVRGVLDRRSVTWDLDHPLDPVSFRHASSVGDIELNSLQLEDVLVTVHQPGNFRPYTASIFRADMRCLRKQWMFYDFLCAENVVGQFANCLFSLHKRQSIGRTTEKDLNDGQWAWMSRFRIDGVNIDHLQGSTSNDGPISWITSGKVDAVLDIKFPRDLHDEQGLNEILGEIADAISAAAADRIPGQRELAKPALTAPPSDITDDTEDWDQLRVVINIDLRFRDLKAAMPIFTDSLTYVNNALIRPIVYFMNAGRTLVPINCRVVKNHSDFDGSWTVTGLMDDISLKVTNMNRRVKAVGVWSLQLTGSAVLSAIQSMIDPMRSIYVNGLPNTTLLLLDFRPHS</sequence>